<dbReference type="Gene3D" id="3.90.1200.10">
    <property type="match status" value="1"/>
</dbReference>
<evidence type="ECO:0000256" key="2">
    <source>
        <dbReference type="ARBA" id="ARBA00022490"/>
    </source>
</evidence>
<evidence type="ECO:0000256" key="5">
    <source>
        <dbReference type="ARBA" id="ARBA00036820"/>
    </source>
</evidence>
<evidence type="ECO:0000256" key="3">
    <source>
        <dbReference type="ARBA" id="ARBA00022679"/>
    </source>
</evidence>
<dbReference type="InterPro" id="IPR050249">
    <property type="entry name" value="Pseudomonas-type_ThrB"/>
</dbReference>
<dbReference type="EC" id="2.7.1.81" evidence="7"/>
<keyword evidence="4 10" id="KW-0418">Kinase</keyword>
<proteinExistence type="predicted"/>
<keyword evidence="3" id="KW-0808">Transferase</keyword>
<dbReference type="InterPro" id="IPR011009">
    <property type="entry name" value="Kinase-like_dom_sf"/>
</dbReference>
<evidence type="ECO:0000256" key="6">
    <source>
        <dbReference type="ARBA" id="ARBA00037368"/>
    </source>
</evidence>
<comment type="function">
    <text evidence="6">Catalyzes the GTP-dependent phosphorylation of 5-hydroxy-L-lysine.</text>
</comment>
<protein>
    <recommendedName>
        <fullName evidence="8">Hydroxylysine kinase</fullName>
        <ecNumber evidence="7">2.7.1.81</ecNumber>
    </recommendedName>
</protein>
<name>A0ABQ6CQI0_9HYPH</name>
<reference evidence="11" key="1">
    <citation type="journal article" date="2019" name="Int. J. Syst. Evol. Microbiol.">
        <title>The Global Catalogue of Microorganisms (GCM) 10K type strain sequencing project: providing services to taxonomists for standard genome sequencing and annotation.</title>
        <authorList>
            <consortium name="The Broad Institute Genomics Platform"/>
            <consortium name="The Broad Institute Genome Sequencing Center for Infectious Disease"/>
            <person name="Wu L."/>
            <person name="Ma J."/>
        </authorList>
    </citation>
    <scope>NUCLEOTIDE SEQUENCE [LARGE SCALE GENOMIC DNA]</scope>
    <source>
        <strain evidence="11">NBRC 101365</strain>
    </source>
</reference>
<sequence>MPSSIGASVLSTKAPPVSARQAQAIAQQYYGLTVIARPLIGERDSNFHLRAADGGDYLLKLVNPAEDEAVTDFQTRALLHMAARDPSLPVPRVVETARGEPYFRLAQRGGASRIVRLLTYLPGTPLANVERSPTLPRNLGLGLARLDLALSDFSHAASSHELLWDISHATRLRPLIGHVEDGERRALVGQVLDRLEIAVLPRLATLRRQVVHNDFNPSNILVTGSADGPQDRLAGIIDFGDMVEAPLIQEVGVAASYHVAEEGDFLAPIKLFTAGYHAVLPLQEGEIACLFDLVLARMVQSVVIPAWRSTLEPDNRDYILRNGGRAWMGLSRAQAVSPAQAAEEIHLYLSRERAP</sequence>
<keyword evidence="2" id="KW-0963">Cytoplasm</keyword>
<evidence type="ECO:0000256" key="4">
    <source>
        <dbReference type="ARBA" id="ARBA00022777"/>
    </source>
</evidence>
<evidence type="ECO:0000313" key="10">
    <source>
        <dbReference type="EMBL" id="GLS22578.1"/>
    </source>
</evidence>
<evidence type="ECO:0000256" key="7">
    <source>
        <dbReference type="ARBA" id="ARBA00038873"/>
    </source>
</evidence>
<dbReference type="Pfam" id="PF01636">
    <property type="entry name" value="APH"/>
    <property type="match status" value="1"/>
</dbReference>
<comment type="subcellular location">
    <subcellularLocation>
        <location evidence="1">Cytoplasm</location>
    </subcellularLocation>
</comment>
<dbReference type="SUPFAM" id="SSF56112">
    <property type="entry name" value="Protein kinase-like (PK-like)"/>
    <property type="match status" value="1"/>
</dbReference>
<dbReference type="PANTHER" id="PTHR21064">
    <property type="entry name" value="AMINOGLYCOSIDE PHOSPHOTRANSFERASE DOMAIN-CONTAINING PROTEIN-RELATED"/>
    <property type="match status" value="1"/>
</dbReference>
<evidence type="ECO:0000256" key="1">
    <source>
        <dbReference type="ARBA" id="ARBA00004496"/>
    </source>
</evidence>
<keyword evidence="11" id="KW-1185">Reference proteome</keyword>
<dbReference type="RefSeq" id="WP_284315533.1">
    <property type="nucleotide sequence ID" value="NZ_BSPC01000063.1"/>
</dbReference>
<evidence type="ECO:0000313" key="11">
    <source>
        <dbReference type="Proteomes" id="UP001156882"/>
    </source>
</evidence>
<comment type="catalytic activity">
    <reaction evidence="5">
        <text>(5R)-5-hydroxy-L-lysine + GTP = (5R)-5-phosphooxy-L-lysine + GDP + H(+)</text>
        <dbReference type="Rhea" id="RHEA:19049"/>
        <dbReference type="ChEBI" id="CHEBI:15378"/>
        <dbReference type="ChEBI" id="CHEBI:37565"/>
        <dbReference type="ChEBI" id="CHEBI:57882"/>
        <dbReference type="ChEBI" id="CHEBI:58189"/>
        <dbReference type="ChEBI" id="CHEBI:58357"/>
        <dbReference type="EC" id="2.7.1.81"/>
    </reaction>
</comment>
<organism evidence="10 11">
    <name type="scientific">Labrys miyagiensis</name>
    <dbReference type="NCBI Taxonomy" id="346912"/>
    <lineage>
        <taxon>Bacteria</taxon>
        <taxon>Pseudomonadati</taxon>
        <taxon>Pseudomonadota</taxon>
        <taxon>Alphaproteobacteria</taxon>
        <taxon>Hyphomicrobiales</taxon>
        <taxon>Xanthobacteraceae</taxon>
        <taxon>Labrys</taxon>
    </lineage>
</organism>
<dbReference type="PANTHER" id="PTHR21064:SF1">
    <property type="entry name" value="HYDROXYLYSINE KINASE"/>
    <property type="match status" value="1"/>
</dbReference>
<feature type="domain" description="Aminoglycoside phosphotransferase" evidence="9">
    <location>
        <begin position="41"/>
        <end position="268"/>
    </location>
</feature>
<evidence type="ECO:0000259" key="9">
    <source>
        <dbReference type="Pfam" id="PF01636"/>
    </source>
</evidence>
<dbReference type="Proteomes" id="UP001156882">
    <property type="component" value="Unassembled WGS sequence"/>
</dbReference>
<evidence type="ECO:0000256" key="8">
    <source>
        <dbReference type="ARBA" id="ARBA00040505"/>
    </source>
</evidence>
<dbReference type="GO" id="GO:0016301">
    <property type="term" value="F:kinase activity"/>
    <property type="evidence" value="ECO:0007669"/>
    <property type="project" value="UniProtKB-KW"/>
</dbReference>
<accession>A0ABQ6CQI0</accession>
<gene>
    <name evidence="10" type="ORF">GCM10007874_55960</name>
</gene>
<dbReference type="Gene3D" id="3.30.200.20">
    <property type="entry name" value="Phosphorylase Kinase, domain 1"/>
    <property type="match status" value="1"/>
</dbReference>
<dbReference type="EMBL" id="BSPC01000063">
    <property type="protein sequence ID" value="GLS22578.1"/>
    <property type="molecule type" value="Genomic_DNA"/>
</dbReference>
<dbReference type="InterPro" id="IPR002575">
    <property type="entry name" value="Aminoglycoside_PTrfase"/>
</dbReference>
<comment type="caution">
    <text evidence="10">The sequence shown here is derived from an EMBL/GenBank/DDBJ whole genome shotgun (WGS) entry which is preliminary data.</text>
</comment>